<dbReference type="Proteomes" id="UP000036367">
    <property type="component" value="Unassembled WGS sequence"/>
</dbReference>
<dbReference type="AlphaFoldDB" id="A0A0J1BIX2"/>
<sequence>MGNCAGKVELSAGGSFSLPNLVPSSNLNQAGTREKPLNVRFDCRPRNQCLASL</sequence>
<name>A0A0J1BIX2_RHOIS</name>
<reference evidence="1" key="1">
    <citation type="submission" date="2015-05" db="EMBL/GenBank/DDBJ databases">
        <title>Permanent draft genome of Rhodopirellula islandicus K833.</title>
        <authorList>
            <person name="Kizina J."/>
            <person name="Richter M."/>
            <person name="Glockner F.O."/>
            <person name="Harder J."/>
        </authorList>
    </citation>
    <scope>NUCLEOTIDE SEQUENCE [LARGE SCALE GENOMIC DNA]</scope>
    <source>
        <strain evidence="1">K833</strain>
    </source>
</reference>
<organism evidence="1 2">
    <name type="scientific">Rhodopirellula islandica</name>
    <dbReference type="NCBI Taxonomy" id="595434"/>
    <lineage>
        <taxon>Bacteria</taxon>
        <taxon>Pseudomonadati</taxon>
        <taxon>Planctomycetota</taxon>
        <taxon>Planctomycetia</taxon>
        <taxon>Pirellulales</taxon>
        <taxon>Pirellulaceae</taxon>
        <taxon>Rhodopirellula</taxon>
    </lineage>
</organism>
<accession>A0A0J1BIX2</accession>
<dbReference type="PATRIC" id="fig|595434.4.peg.1612"/>
<dbReference type="EMBL" id="LECT01000015">
    <property type="protein sequence ID" value="KLU06480.1"/>
    <property type="molecule type" value="Genomic_DNA"/>
</dbReference>
<gene>
    <name evidence="1" type="ORF">RISK_001691</name>
</gene>
<evidence type="ECO:0000313" key="1">
    <source>
        <dbReference type="EMBL" id="KLU06480.1"/>
    </source>
</evidence>
<keyword evidence="2" id="KW-1185">Reference proteome</keyword>
<proteinExistence type="predicted"/>
<evidence type="ECO:0000313" key="2">
    <source>
        <dbReference type="Proteomes" id="UP000036367"/>
    </source>
</evidence>
<comment type="caution">
    <text evidence="1">The sequence shown here is derived from an EMBL/GenBank/DDBJ whole genome shotgun (WGS) entry which is preliminary data.</text>
</comment>
<protein>
    <submittedName>
        <fullName evidence="1">Uncharacterized protein</fullName>
    </submittedName>
</protein>
<dbReference type="STRING" id="595434.RISK_001691"/>